<name>A0A249WKZ6_9ENTR</name>
<keyword evidence="1" id="KW-0472">Membrane</keyword>
<evidence type="ECO:0000256" key="1">
    <source>
        <dbReference type="SAM" id="Phobius"/>
    </source>
</evidence>
<sequence length="29" mass="3053">MTSGIARLAIAGVLLAALWLATWWAVSLP</sequence>
<reference evidence="2 3" key="2">
    <citation type="submission" date="2018-01" db="EMBL/GenBank/DDBJ databases">
        <title>Genomic study of Klebsiella pneumoniae.</title>
        <authorList>
            <person name="Yang Y."/>
            <person name="Bicalho R."/>
        </authorList>
    </citation>
    <scope>NUCLEOTIDE SEQUENCE [LARGE SCALE GENOMIC DNA]</scope>
    <source>
        <strain evidence="2 3">A10</strain>
    </source>
</reference>
<dbReference type="EMBL" id="PIDR01000645">
    <property type="protein sequence ID" value="PLO67142.1"/>
    <property type="molecule type" value="Genomic_DNA"/>
</dbReference>
<feature type="transmembrane region" description="Helical" evidence="1">
    <location>
        <begin position="7"/>
        <end position="26"/>
    </location>
</feature>
<comment type="caution">
    <text evidence="2">The sequence shown here is derived from an EMBL/GenBank/DDBJ whole genome shotgun (WGS) entry which is preliminary data.</text>
</comment>
<accession>A0A249WKZ6</accession>
<protein>
    <submittedName>
        <fullName evidence="2">Uncharacterized protein</fullName>
    </submittedName>
</protein>
<keyword evidence="1" id="KW-1133">Transmembrane helix</keyword>
<organism evidence="2 3">
    <name type="scientific">Klebsiella michiganensis</name>
    <dbReference type="NCBI Taxonomy" id="1134687"/>
    <lineage>
        <taxon>Bacteria</taxon>
        <taxon>Pseudomonadati</taxon>
        <taxon>Pseudomonadota</taxon>
        <taxon>Gammaproteobacteria</taxon>
        <taxon>Enterobacterales</taxon>
        <taxon>Enterobacteriaceae</taxon>
        <taxon>Klebsiella/Raoultella group</taxon>
        <taxon>Klebsiella</taxon>
    </lineage>
</organism>
<proteinExistence type="predicted"/>
<evidence type="ECO:0000313" key="2">
    <source>
        <dbReference type="EMBL" id="PLO67142.1"/>
    </source>
</evidence>
<dbReference type="Proteomes" id="UP000234667">
    <property type="component" value="Unassembled WGS sequence"/>
</dbReference>
<dbReference type="AlphaFoldDB" id="A0A249WKZ6"/>
<evidence type="ECO:0000313" key="3">
    <source>
        <dbReference type="Proteomes" id="UP000234667"/>
    </source>
</evidence>
<gene>
    <name evidence="2" type="ORF">CWN49_19365</name>
</gene>
<reference evidence="2 3" key="1">
    <citation type="submission" date="2017-11" db="EMBL/GenBank/DDBJ databases">
        <authorList>
            <person name="Han C.G."/>
        </authorList>
    </citation>
    <scope>NUCLEOTIDE SEQUENCE [LARGE SCALE GENOMIC DNA]</scope>
    <source>
        <strain evidence="2 3">A10</strain>
    </source>
</reference>
<keyword evidence="1" id="KW-0812">Transmembrane</keyword>